<keyword evidence="4" id="KW-1185">Reference proteome</keyword>
<feature type="repeat" description="ANK" evidence="1">
    <location>
        <begin position="76"/>
        <end position="108"/>
    </location>
</feature>
<dbReference type="Proteomes" id="UP001472677">
    <property type="component" value="Unassembled WGS sequence"/>
</dbReference>
<feature type="repeat" description="ANK" evidence="1">
    <location>
        <begin position="109"/>
        <end position="141"/>
    </location>
</feature>
<dbReference type="PANTHER" id="PTHR46224:SF67">
    <property type="entry name" value="HSP70-HSP90 ORGANIZING PROTEIN 3-LIKE"/>
    <property type="match status" value="1"/>
</dbReference>
<dbReference type="PROSITE" id="PS50088">
    <property type="entry name" value="ANK_REPEAT"/>
    <property type="match status" value="6"/>
</dbReference>
<dbReference type="Pfam" id="PF00023">
    <property type="entry name" value="Ank"/>
    <property type="match status" value="1"/>
</dbReference>
<dbReference type="SUPFAM" id="SSF48452">
    <property type="entry name" value="TPR-like"/>
    <property type="match status" value="1"/>
</dbReference>
<dbReference type="InterPro" id="IPR011990">
    <property type="entry name" value="TPR-like_helical_dom_sf"/>
</dbReference>
<evidence type="ECO:0000313" key="3">
    <source>
        <dbReference type="EMBL" id="KAK8565334.1"/>
    </source>
</evidence>
<keyword evidence="1" id="KW-0040">ANK repeat</keyword>
<keyword evidence="2" id="KW-0802">TPR repeat</keyword>
<dbReference type="SMART" id="SM00248">
    <property type="entry name" value="ANK"/>
    <property type="match status" value="6"/>
</dbReference>
<organism evidence="3 4">
    <name type="scientific">Hibiscus sabdariffa</name>
    <name type="common">roselle</name>
    <dbReference type="NCBI Taxonomy" id="183260"/>
    <lineage>
        <taxon>Eukaryota</taxon>
        <taxon>Viridiplantae</taxon>
        <taxon>Streptophyta</taxon>
        <taxon>Embryophyta</taxon>
        <taxon>Tracheophyta</taxon>
        <taxon>Spermatophyta</taxon>
        <taxon>Magnoliopsida</taxon>
        <taxon>eudicotyledons</taxon>
        <taxon>Gunneridae</taxon>
        <taxon>Pentapetalae</taxon>
        <taxon>rosids</taxon>
        <taxon>malvids</taxon>
        <taxon>Malvales</taxon>
        <taxon>Malvaceae</taxon>
        <taxon>Malvoideae</taxon>
        <taxon>Hibiscus</taxon>
    </lineage>
</organism>
<protein>
    <submittedName>
        <fullName evidence="3">Uncharacterized protein</fullName>
    </submittedName>
</protein>
<sequence>MLEAAFKGNLNLFKSSDSSGLAYDLDVEGDLAEKIASGKDSSGHNALHVAALGGRTHVLKYLIGELKLDVNVKDDEGDTPLHCAIQRNHFPTAVYLIDNGANLNAINNEGATALHIAAMEGPKKLLQLLISKGAEVDANPAAGTPLLRAAATGKKDCVKVLLENNANPNTYSDDDFCPLGFAVFKGSIECVKLLLKAGADPNIPIELKGFRPLGLATLAWDSEIVKCLLDAGADPNVPNHWGLVPVEVAAFDGNLDGVMTLYPVTSPISGYPDWSVEGIMVHVHSEETKEKARQLNQHHFTESKLKGTEAVKKMDYHDAIKWYTKAITYNDMDATVYSNRSFCWARLEDGKNAFVDAEMCVMLSPSWPKSYYRLGVAWSLLKEYEKAADTFYDGWKLDRKNKELECAFRDAIDAQRKHG</sequence>
<feature type="repeat" description="ANK" evidence="1">
    <location>
        <begin position="141"/>
        <end position="173"/>
    </location>
</feature>
<gene>
    <name evidence="3" type="ORF">V6N12_058900</name>
</gene>
<dbReference type="Gene3D" id="1.25.40.20">
    <property type="entry name" value="Ankyrin repeat-containing domain"/>
    <property type="match status" value="3"/>
</dbReference>
<dbReference type="SUPFAM" id="SSF48403">
    <property type="entry name" value="Ankyrin repeat"/>
    <property type="match status" value="1"/>
</dbReference>
<name>A0ABR2ETK1_9ROSI</name>
<reference evidence="3 4" key="1">
    <citation type="journal article" date="2024" name="G3 (Bethesda)">
        <title>Genome assembly of Hibiscus sabdariffa L. provides insights into metabolisms of medicinal natural products.</title>
        <authorList>
            <person name="Kim T."/>
        </authorList>
    </citation>
    <scope>NUCLEOTIDE SEQUENCE [LARGE SCALE GENOMIC DNA]</scope>
    <source>
        <strain evidence="3">TK-2024</strain>
        <tissue evidence="3">Old leaves</tissue>
    </source>
</reference>
<dbReference type="InterPro" id="IPR019734">
    <property type="entry name" value="TPR_rpt"/>
</dbReference>
<feature type="repeat" description="TPR" evidence="2">
    <location>
        <begin position="368"/>
        <end position="401"/>
    </location>
</feature>
<dbReference type="PANTHER" id="PTHR46224">
    <property type="entry name" value="ANKYRIN REPEAT FAMILY PROTEIN"/>
    <property type="match status" value="1"/>
</dbReference>
<accession>A0ABR2ETK1</accession>
<dbReference type="InterPro" id="IPR036770">
    <property type="entry name" value="Ankyrin_rpt-contain_sf"/>
</dbReference>
<dbReference type="SMART" id="SM00028">
    <property type="entry name" value="TPR"/>
    <property type="match status" value="3"/>
</dbReference>
<dbReference type="PROSITE" id="PS50297">
    <property type="entry name" value="ANK_REP_REGION"/>
    <property type="match status" value="6"/>
</dbReference>
<feature type="repeat" description="ANK" evidence="1">
    <location>
        <begin position="42"/>
        <end position="63"/>
    </location>
</feature>
<dbReference type="Gene3D" id="1.25.40.10">
    <property type="entry name" value="Tetratricopeptide repeat domain"/>
    <property type="match status" value="1"/>
</dbReference>
<feature type="repeat" description="ANK" evidence="1">
    <location>
        <begin position="208"/>
        <end position="240"/>
    </location>
</feature>
<evidence type="ECO:0000313" key="4">
    <source>
        <dbReference type="Proteomes" id="UP001472677"/>
    </source>
</evidence>
<proteinExistence type="predicted"/>
<dbReference type="EMBL" id="JBBPBM010000010">
    <property type="protein sequence ID" value="KAK8565334.1"/>
    <property type="molecule type" value="Genomic_DNA"/>
</dbReference>
<dbReference type="InterPro" id="IPR002110">
    <property type="entry name" value="Ankyrin_rpt"/>
</dbReference>
<dbReference type="PROSITE" id="PS50005">
    <property type="entry name" value="TPR"/>
    <property type="match status" value="1"/>
</dbReference>
<dbReference type="Pfam" id="PF12796">
    <property type="entry name" value="Ank_2"/>
    <property type="match status" value="2"/>
</dbReference>
<dbReference type="PRINTS" id="PR01415">
    <property type="entry name" value="ANKYRIN"/>
</dbReference>
<evidence type="ECO:0000256" key="2">
    <source>
        <dbReference type="PROSITE-ProRule" id="PRU00339"/>
    </source>
</evidence>
<feature type="repeat" description="ANK" evidence="1">
    <location>
        <begin position="174"/>
        <end position="206"/>
    </location>
</feature>
<comment type="caution">
    <text evidence="3">The sequence shown here is derived from an EMBL/GenBank/DDBJ whole genome shotgun (WGS) entry which is preliminary data.</text>
</comment>
<dbReference type="InterPro" id="IPR051616">
    <property type="entry name" value="Cul2-RING_E3_ligase_SR"/>
</dbReference>
<evidence type="ECO:0000256" key="1">
    <source>
        <dbReference type="PROSITE-ProRule" id="PRU00023"/>
    </source>
</evidence>